<evidence type="ECO:0000313" key="3">
    <source>
        <dbReference type="Proteomes" id="UP000077248"/>
    </source>
</evidence>
<gene>
    <name evidence="2" type="ORF">CC77DRAFT_1014093</name>
</gene>
<proteinExistence type="predicted"/>
<evidence type="ECO:0000313" key="2">
    <source>
        <dbReference type="EMBL" id="OAG14280.1"/>
    </source>
</evidence>
<dbReference type="AlphaFoldDB" id="A0A177D556"/>
<feature type="compositionally biased region" description="Basic residues" evidence="1">
    <location>
        <begin position="1"/>
        <end position="10"/>
    </location>
</feature>
<feature type="compositionally biased region" description="Acidic residues" evidence="1">
    <location>
        <begin position="21"/>
        <end position="39"/>
    </location>
</feature>
<dbReference type="KEGG" id="aalt:CC77DRAFT_1014093"/>
<evidence type="ECO:0000256" key="1">
    <source>
        <dbReference type="SAM" id="MobiDB-lite"/>
    </source>
</evidence>
<accession>A0A177D556</accession>
<dbReference type="RefSeq" id="XP_018379701.1">
    <property type="nucleotide sequence ID" value="XM_018523876.1"/>
</dbReference>
<feature type="region of interest" description="Disordered" evidence="1">
    <location>
        <begin position="1"/>
        <end position="41"/>
    </location>
</feature>
<organism evidence="2 3">
    <name type="scientific">Alternaria alternata</name>
    <name type="common">Alternaria rot fungus</name>
    <name type="synonym">Torula alternata</name>
    <dbReference type="NCBI Taxonomy" id="5599"/>
    <lineage>
        <taxon>Eukaryota</taxon>
        <taxon>Fungi</taxon>
        <taxon>Dikarya</taxon>
        <taxon>Ascomycota</taxon>
        <taxon>Pezizomycotina</taxon>
        <taxon>Dothideomycetes</taxon>
        <taxon>Pleosporomycetidae</taxon>
        <taxon>Pleosporales</taxon>
        <taxon>Pleosporineae</taxon>
        <taxon>Pleosporaceae</taxon>
        <taxon>Alternaria</taxon>
        <taxon>Alternaria sect. Alternaria</taxon>
        <taxon>Alternaria alternata complex</taxon>
    </lineage>
</organism>
<dbReference type="EMBL" id="KV441501">
    <property type="protein sequence ID" value="OAG14280.1"/>
    <property type="molecule type" value="Genomic_DNA"/>
</dbReference>
<dbReference type="Proteomes" id="UP000077248">
    <property type="component" value="Unassembled WGS sequence"/>
</dbReference>
<protein>
    <submittedName>
        <fullName evidence="2">Uncharacterized protein</fullName>
    </submittedName>
</protein>
<dbReference type="VEuPathDB" id="FungiDB:CC77DRAFT_1014093"/>
<reference evidence="2 3" key="1">
    <citation type="submission" date="2016-05" db="EMBL/GenBank/DDBJ databases">
        <title>Comparative analysis of secretome profiles of manganese(II)-oxidizing ascomycete fungi.</title>
        <authorList>
            <consortium name="DOE Joint Genome Institute"/>
            <person name="Zeiner C.A."/>
            <person name="Purvine S.O."/>
            <person name="Zink E.M."/>
            <person name="Wu S."/>
            <person name="Pasa-Tolic L."/>
            <person name="Chaput D.L."/>
            <person name="Haridas S."/>
            <person name="Grigoriev I.V."/>
            <person name="Santelli C.M."/>
            <person name="Hansel C.M."/>
        </authorList>
    </citation>
    <scope>NUCLEOTIDE SEQUENCE [LARGE SCALE GENOMIC DNA]</scope>
    <source>
        <strain evidence="2 3">SRC1lrK2f</strain>
    </source>
</reference>
<name>A0A177D556_ALTAL</name>
<keyword evidence="3" id="KW-1185">Reference proteome</keyword>
<sequence length="141" mass="16054">MSSSRAKRPARALSDMKDIPFDLDNDDYDYVPSDGEDNEPILPVRSRKRRKTITPSVSVRGRRGDLKGNHDLLRSSSVKEVKETLHAKEQEEDRKVRKKYEAKAKSDVNVANAKKEKSELEINYGYDFELYSSTSAKGTSE</sequence>
<dbReference type="GeneID" id="29109470"/>